<dbReference type="InterPro" id="IPR002123">
    <property type="entry name" value="Plipid/glycerol_acylTrfase"/>
</dbReference>
<feature type="domain" description="Phospholipid/glycerol acyltransferase" evidence="3">
    <location>
        <begin position="35"/>
        <end position="154"/>
    </location>
</feature>
<name>A0A1B1BIY8_9MICO</name>
<dbReference type="SMART" id="SM00563">
    <property type="entry name" value="PlsC"/>
    <property type="match status" value="1"/>
</dbReference>
<dbReference type="GO" id="GO:0005886">
    <property type="term" value="C:plasma membrane"/>
    <property type="evidence" value="ECO:0007669"/>
    <property type="project" value="TreeGrafter"/>
</dbReference>
<gene>
    <name evidence="4" type="ORF">PA27867_1567</name>
</gene>
<organism evidence="4 5">
    <name type="scientific">Cryobacterium arcticum</name>
    <dbReference type="NCBI Taxonomy" id="670052"/>
    <lineage>
        <taxon>Bacteria</taxon>
        <taxon>Bacillati</taxon>
        <taxon>Actinomycetota</taxon>
        <taxon>Actinomycetes</taxon>
        <taxon>Micrococcales</taxon>
        <taxon>Microbacteriaceae</taxon>
        <taxon>Cryobacterium</taxon>
    </lineage>
</organism>
<evidence type="ECO:0000313" key="5">
    <source>
        <dbReference type="Proteomes" id="UP000092582"/>
    </source>
</evidence>
<evidence type="ECO:0000256" key="1">
    <source>
        <dbReference type="ARBA" id="ARBA00022679"/>
    </source>
</evidence>
<dbReference type="PANTHER" id="PTHR10434">
    <property type="entry name" value="1-ACYL-SN-GLYCEROL-3-PHOSPHATE ACYLTRANSFERASE"/>
    <property type="match status" value="1"/>
</dbReference>
<dbReference type="SUPFAM" id="SSF69593">
    <property type="entry name" value="Glycerol-3-phosphate (1)-acyltransferase"/>
    <property type="match status" value="1"/>
</dbReference>
<sequence>MFYWFMKNIVAGPLLLGLFRPWVIGLDNIPKEGGVVLASNHLSFIDSVFLPLVVPRRVVFLAKSEYFTGTGLKGWATRQFFKATGQLPIDRSGGKASEDSLNTGLAVLNAGGALGIYPEGTRSPDARMYRGRTGVARMVLEAGVPVVPVAMIDTEKAMPTGTRIPKVRRIGIVIGKPLDFSRFEGMEGDRFVLRSVTDELMYELRRLSTQEYVDVYATSVKEKRASLSR</sequence>
<keyword evidence="1" id="KW-0808">Transferase</keyword>
<dbReference type="RefSeq" id="WP_066595060.1">
    <property type="nucleotide sequence ID" value="NZ_CP016282.1"/>
</dbReference>
<dbReference type="KEGG" id="cart:PA27867_1567"/>
<dbReference type="CDD" id="cd07989">
    <property type="entry name" value="LPLAT_AGPAT-like"/>
    <property type="match status" value="1"/>
</dbReference>
<dbReference type="Pfam" id="PF01553">
    <property type="entry name" value="Acyltransferase"/>
    <property type="match status" value="1"/>
</dbReference>
<evidence type="ECO:0000259" key="3">
    <source>
        <dbReference type="SMART" id="SM00563"/>
    </source>
</evidence>
<dbReference type="GO" id="GO:0003841">
    <property type="term" value="F:1-acylglycerol-3-phosphate O-acyltransferase activity"/>
    <property type="evidence" value="ECO:0007669"/>
    <property type="project" value="TreeGrafter"/>
</dbReference>
<dbReference type="Proteomes" id="UP000092582">
    <property type="component" value="Chromosome 1"/>
</dbReference>
<evidence type="ECO:0000256" key="2">
    <source>
        <dbReference type="ARBA" id="ARBA00023315"/>
    </source>
</evidence>
<evidence type="ECO:0000313" key="4">
    <source>
        <dbReference type="EMBL" id="ANP72524.1"/>
    </source>
</evidence>
<dbReference type="STRING" id="670052.PA27867_1567"/>
<keyword evidence="2" id="KW-0012">Acyltransferase</keyword>
<dbReference type="OrthoDB" id="9808424at2"/>
<dbReference type="PANTHER" id="PTHR10434:SF11">
    <property type="entry name" value="1-ACYL-SN-GLYCEROL-3-PHOSPHATE ACYLTRANSFERASE"/>
    <property type="match status" value="1"/>
</dbReference>
<dbReference type="PATRIC" id="fig|670052.7.peg.1623"/>
<protein>
    <recommendedName>
        <fullName evidence="3">Phospholipid/glycerol acyltransferase domain-containing protein</fullName>
    </recommendedName>
</protein>
<keyword evidence="5" id="KW-1185">Reference proteome</keyword>
<accession>A0A1B1BIY8</accession>
<dbReference type="AlphaFoldDB" id="A0A1B1BIY8"/>
<dbReference type="GO" id="GO:0006654">
    <property type="term" value="P:phosphatidic acid biosynthetic process"/>
    <property type="evidence" value="ECO:0007669"/>
    <property type="project" value="TreeGrafter"/>
</dbReference>
<reference evidence="4 5" key="1">
    <citation type="submission" date="2016-06" db="EMBL/GenBank/DDBJ databases">
        <title>Genome sequencing of Cryobacterium arcticum PAMC 27867.</title>
        <authorList>
            <person name="Lee J."/>
            <person name="Kim O.-S."/>
        </authorList>
    </citation>
    <scope>NUCLEOTIDE SEQUENCE [LARGE SCALE GENOMIC DNA]</scope>
    <source>
        <strain evidence="4 5">PAMC 27867</strain>
    </source>
</reference>
<dbReference type="EMBL" id="CP016282">
    <property type="protein sequence ID" value="ANP72524.1"/>
    <property type="molecule type" value="Genomic_DNA"/>
</dbReference>
<proteinExistence type="predicted"/>